<evidence type="ECO:0000256" key="2">
    <source>
        <dbReference type="ARBA" id="ARBA00008465"/>
    </source>
</evidence>
<dbReference type="Pfam" id="PF01642">
    <property type="entry name" value="MM_CoA_mutase"/>
    <property type="match status" value="1"/>
</dbReference>
<dbReference type="Proteomes" id="UP000027936">
    <property type="component" value="Unassembled WGS sequence"/>
</dbReference>
<dbReference type="GO" id="GO:0004494">
    <property type="term" value="F:methylmalonyl-CoA mutase activity"/>
    <property type="evidence" value="ECO:0007669"/>
    <property type="project" value="UniProtKB-EC"/>
</dbReference>
<keyword evidence="3" id="KW-0846">Cobalamin</keyword>
<keyword evidence="5" id="KW-0170">Cobalt</keyword>
<dbReference type="InterPro" id="IPR016176">
    <property type="entry name" value="Cbl-dep_enz_cat"/>
</dbReference>
<evidence type="ECO:0000259" key="6">
    <source>
        <dbReference type="Pfam" id="PF01642"/>
    </source>
</evidence>
<dbReference type="GO" id="GO:0046872">
    <property type="term" value="F:metal ion binding"/>
    <property type="evidence" value="ECO:0007669"/>
    <property type="project" value="InterPro"/>
</dbReference>
<dbReference type="Gene3D" id="3.20.20.240">
    <property type="entry name" value="Methylmalonyl-CoA mutase"/>
    <property type="match status" value="1"/>
</dbReference>
<dbReference type="NCBIfam" id="TIGR00641">
    <property type="entry name" value="acid_CoA_mut_N"/>
    <property type="match status" value="1"/>
</dbReference>
<dbReference type="SUPFAM" id="SSF51703">
    <property type="entry name" value="Cobalamin (vitamin B12)-dependent enzymes"/>
    <property type="match status" value="1"/>
</dbReference>
<comment type="similarity">
    <text evidence="2">Belongs to the methylmalonyl-CoA mutase family.</text>
</comment>
<dbReference type="InterPro" id="IPR006099">
    <property type="entry name" value="MeMalonylCoA_mutase_a/b_cat"/>
</dbReference>
<dbReference type="PATRIC" id="fig|1348973.3.peg.3297"/>
<dbReference type="InterPro" id="IPR036724">
    <property type="entry name" value="Cobalamin-bd_sf"/>
</dbReference>
<dbReference type="PANTHER" id="PTHR48101">
    <property type="entry name" value="METHYLMALONYL-COA MUTASE, MITOCHONDRIAL-RELATED"/>
    <property type="match status" value="1"/>
</dbReference>
<dbReference type="GO" id="GO:0031419">
    <property type="term" value="F:cobalamin binding"/>
    <property type="evidence" value="ECO:0007669"/>
    <property type="project" value="UniProtKB-KW"/>
</dbReference>
<comment type="cofactor">
    <cofactor evidence="1">
        <name>adenosylcob(III)alamin</name>
        <dbReference type="ChEBI" id="CHEBI:18408"/>
    </cofactor>
</comment>
<gene>
    <name evidence="7" type="ORF">M670_03420</name>
</gene>
<keyword evidence="4 7" id="KW-0413">Isomerase</keyword>
<sequence>MKTEKESKFDLKKFCEFPFPDVQKWKETAEESLKGKSFETLMTKTYEGIELKPLYVQKDVENLSHVNDLPGEGSFVRGADYLRNSAKAWDIAQEITGRSAKQFNKAIIEDLKRGQTMVNLVVDEATKRGYDADEAEEALVGLNGVPVASINDLRDALANIDLEEHRLFMQTGISALPLYASLVAYAKDQNINIKDLVAFIGLDPIGTVVASGKSKLGIKRLYNTMAQLAKWSNQNSPNVKTIYIQAELYHNAGGSATEELAFALSTGVEYINEMLDRGLEIDGIANQVYFSFAVGSNVFMEIAKLRAARMLWSKIVESFGGSKQAQKMYIHVRSSNWTKTVYDPYVNMLRTTTEAFAGAVGGANSMHVSPFDEAIRPDDTFSRRIARNTQIILQEESLLNQIVDPAGGSWYVESLTDAVASKAWELFQEVEKNGGMYESLKAGLIQQKVTATAKQKKNNIEYRKDRIVGTNMYPNLDEKPLQIREAIEGFKAPLIERIKAKKAAKREDVIKALEEVKAAVTNDGQLVPAFINAAAIGATIGEMIDQLAENCKGAELEKLTFGRGAEGFEQLRQASESYKEKNGQYPKIFFANLGSIPKHKARADFSAGFFAAGGFESVTTSGFASSEEAVKAALESGIDIVTICGTDEQYEEFVPAIAKELKNNNKDIYILVAGKPSQELESQYVKAGVDEFIHVKSNCYQTLARLQERKGVN</sequence>
<dbReference type="SUPFAM" id="SSF52242">
    <property type="entry name" value="Cobalamin (vitamin B12)-binding domain"/>
    <property type="match status" value="1"/>
</dbReference>
<dbReference type="InterPro" id="IPR006098">
    <property type="entry name" value="MMCoA_mutase_a_cat"/>
</dbReference>
<evidence type="ECO:0000313" key="7">
    <source>
        <dbReference type="EMBL" id="KEF37383.1"/>
    </source>
</evidence>
<dbReference type="EMBL" id="JJRY01000015">
    <property type="protein sequence ID" value="KEF37383.1"/>
    <property type="molecule type" value="Genomic_DNA"/>
</dbReference>
<name>A0A072NKB6_SCHAZ</name>
<comment type="caution">
    <text evidence="7">The sequence shown here is derived from an EMBL/GenBank/DDBJ whole genome shotgun (WGS) entry which is preliminary data.</text>
</comment>
<dbReference type="GO" id="GO:0019678">
    <property type="term" value="P:propionate metabolic process, methylmalonyl pathway"/>
    <property type="evidence" value="ECO:0007669"/>
    <property type="project" value="TreeGrafter"/>
</dbReference>
<dbReference type="PANTHER" id="PTHR48101:SF4">
    <property type="entry name" value="METHYLMALONYL-COA MUTASE, MITOCHONDRIAL"/>
    <property type="match status" value="1"/>
</dbReference>
<reference evidence="7 8" key="1">
    <citation type="submission" date="2014-04" db="EMBL/GenBank/DDBJ databases">
        <title>Draft genome sequence of Bacillus azotoformans MEV2011, a (co-) denitrifying strain unable to grow in the presence of oxygen.</title>
        <authorList>
            <person name="Nielsen M."/>
            <person name="Schreiber L."/>
            <person name="Finster K."/>
            <person name="Schramm A."/>
        </authorList>
    </citation>
    <scope>NUCLEOTIDE SEQUENCE [LARGE SCALE GENOMIC DNA]</scope>
    <source>
        <strain evidence="7 8">MEV2011</strain>
    </source>
</reference>
<evidence type="ECO:0000256" key="1">
    <source>
        <dbReference type="ARBA" id="ARBA00001922"/>
    </source>
</evidence>
<accession>A0A072NKB6</accession>
<protein>
    <submittedName>
        <fullName evidence="7">Methylmalonyl-CoA mutase family protein</fullName>
        <ecNumber evidence="7">5.4.99.2</ecNumber>
    </submittedName>
</protein>
<proteinExistence type="inferred from homology"/>
<dbReference type="RefSeq" id="WP_035196975.1">
    <property type="nucleotide sequence ID" value="NZ_JJRY01000015.1"/>
</dbReference>
<organism evidence="7 8">
    <name type="scientific">Schinkia azotoformans MEV2011</name>
    <dbReference type="NCBI Taxonomy" id="1348973"/>
    <lineage>
        <taxon>Bacteria</taxon>
        <taxon>Bacillati</taxon>
        <taxon>Bacillota</taxon>
        <taxon>Bacilli</taxon>
        <taxon>Bacillales</taxon>
        <taxon>Bacillaceae</taxon>
        <taxon>Calidifontibacillus/Schinkia group</taxon>
        <taxon>Schinkia</taxon>
    </lineage>
</organism>
<feature type="domain" description="Methylmalonyl-CoA mutase alpha/beta chain catalytic" evidence="6">
    <location>
        <begin position="44"/>
        <end position="550"/>
    </location>
</feature>
<evidence type="ECO:0000256" key="3">
    <source>
        <dbReference type="ARBA" id="ARBA00022628"/>
    </source>
</evidence>
<dbReference type="Gene3D" id="3.40.50.280">
    <property type="entry name" value="Cobalamin-binding domain"/>
    <property type="match status" value="1"/>
</dbReference>
<evidence type="ECO:0000313" key="8">
    <source>
        <dbReference type="Proteomes" id="UP000027936"/>
    </source>
</evidence>
<evidence type="ECO:0000256" key="4">
    <source>
        <dbReference type="ARBA" id="ARBA00023235"/>
    </source>
</evidence>
<dbReference type="CDD" id="cd03677">
    <property type="entry name" value="MM_CoA_mutase_beta"/>
    <property type="match status" value="1"/>
</dbReference>
<dbReference type="OrthoDB" id="9762378at2"/>
<dbReference type="AlphaFoldDB" id="A0A072NKB6"/>
<evidence type="ECO:0000256" key="5">
    <source>
        <dbReference type="ARBA" id="ARBA00023285"/>
    </source>
</evidence>
<dbReference type="EC" id="5.4.99.2" evidence="7"/>
<dbReference type="GO" id="GO:0005737">
    <property type="term" value="C:cytoplasm"/>
    <property type="evidence" value="ECO:0007669"/>
    <property type="project" value="TreeGrafter"/>
</dbReference>